<sequence>MENLFANLPKDTSQEHFKDLLVADGLRVERIVSYGQSSPESGWYDQAENEWVSVLEGSAVIEFEDGEVIALAKGDCLNIPAHKKHRVAETAANTATIWLAIFYR</sequence>
<evidence type="ECO:0000259" key="1">
    <source>
        <dbReference type="Pfam" id="PF07883"/>
    </source>
</evidence>
<dbReference type="InterPro" id="IPR013096">
    <property type="entry name" value="Cupin_2"/>
</dbReference>
<dbReference type="Proteomes" id="UP001310248">
    <property type="component" value="Unassembled WGS sequence"/>
</dbReference>
<name>A0ABU7G976_9ALTE</name>
<organism evidence="2 3">
    <name type="scientific">Agarivorans aestuarii</name>
    <dbReference type="NCBI Taxonomy" id="1563703"/>
    <lineage>
        <taxon>Bacteria</taxon>
        <taxon>Pseudomonadati</taxon>
        <taxon>Pseudomonadota</taxon>
        <taxon>Gammaproteobacteria</taxon>
        <taxon>Alteromonadales</taxon>
        <taxon>Alteromonadaceae</taxon>
        <taxon>Agarivorans</taxon>
    </lineage>
</organism>
<dbReference type="SUPFAM" id="SSF51182">
    <property type="entry name" value="RmlC-like cupins"/>
    <property type="match status" value="1"/>
</dbReference>
<keyword evidence="3" id="KW-1185">Reference proteome</keyword>
<dbReference type="RefSeq" id="WP_329776596.1">
    <property type="nucleotide sequence ID" value="NZ_JAYDYW010000016.1"/>
</dbReference>
<dbReference type="EMBL" id="JAYDYW010000016">
    <property type="protein sequence ID" value="MEE1675815.1"/>
    <property type="molecule type" value="Genomic_DNA"/>
</dbReference>
<feature type="domain" description="Cupin type-2" evidence="1">
    <location>
        <begin position="45"/>
        <end position="102"/>
    </location>
</feature>
<reference evidence="3" key="1">
    <citation type="submission" date="2023-07" db="EMBL/GenBank/DDBJ databases">
        <title>Draft genome sequence of Agarivorans aestuarii strain ZMCS4, a CAZymes producing bacteria isolated from the marine brown algae Clodostephus spongiosus.</title>
        <authorList>
            <person name="Lorente B."/>
            <person name="Cabral C."/>
            <person name="Frias J."/>
            <person name="Faria J."/>
            <person name="Toubarro D."/>
        </authorList>
    </citation>
    <scope>NUCLEOTIDE SEQUENCE [LARGE SCALE GENOMIC DNA]</scope>
    <source>
        <strain evidence="3">ZMCS4</strain>
    </source>
</reference>
<comment type="caution">
    <text evidence="2">The sequence shown here is derived from an EMBL/GenBank/DDBJ whole genome shotgun (WGS) entry which is preliminary data.</text>
</comment>
<dbReference type="InterPro" id="IPR011051">
    <property type="entry name" value="RmlC_Cupin_sf"/>
</dbReference>
<gene>
    <name evidence="2" type="ORF">SNR37_001142</name>
</gene>
<dbReference type="Gene3D" id="2.60.120.10">
    <property type="entry name" value="Jelly Rolls"/>
    <property type="match status" value="1"/>
</dbReference>
<dbReference type="Pfam" id="PF07883">
    <property type="entry name" value="Cupin_2"/>
    <property type="match status" value="1"/>
</dbReference>
<evidence type="ECO:0000313" key="3">
    <source>
        <dbReference type="Proteomes" id="UP001310248"/>
    </source>
</evidence>
<evidence type="ECO:0000313" key="2">
    <source>
        <dbReference type="EMBL" id="MEE1675815.1"/>
    </source>
</evidence>
<protein>
    <submittedName>
        <fullName evidence="2">Cupin domain-containing protein</fullName>
    </submittedName>
</protein>
<reference evidence="2 3" key="2">
    <citation type="submission" date="2023-12" db="EMBL/GenBank/DDBJ databases">
        <authorList>
            <consortium name="Cladostephus spongiosus"/>
            <person name="Lorente B."/>
            <person name="Cabral C."/>
            <person name="Frias J."/>
            <person name="Faria J."/>
            <person name="Toubarro D."/>
        </authorList>
    </citation>
    <scope>NUCLEOTIDE SEQUENCE [LARGE SCALE GENOMIC DNA]</scope>
    <source>
        <strain evidence="2 3">ZMCS4</strain>
    </source>
</reference>
<proteinExistence type="predicted"/>
<dbReference type="InterPro" id="IPR014710">
    <property type="entry name" value="RmlC-like_jellyroll"/>
</dbReference>
<accession>A0ABU7G976</accession>
<dbReference type="CDD" id="cd06981">
    <property type="entry name" value="cupin_reut_a1446"/>
    <property type="match status" value="1"/>
</dbReference>